<dbReference type="KEGG" id="ahs:AHALO_2166"/>
<dbReference type="CDD" id="cd18539">
    <property type="entry name" value="SRP_G"/>
    <property type="match status" value="1"/>
</dbReference>
<feature type="binding site" evidence="10">
    <location>
        <begin position="183"/>
        <end position="187"/>
    </location>
    <ligand>
        <name>GTP</name>
        <dbReference type="ChEBI" id="CHEBI:37565"/>
    </ligand>
</feature>
<evidence type="ECO:0000259" key="12">
    <source>
        <dbReference type="PROSITE" id="PS00300"/>
    </source>
</evidence>
<dbReference type="GO" id="GO:0005525">
    <property type="term" value="F:GTP binding"/>
    <property type="evidence" value="ECO:0007669"/>
    <property type="project" value="UniProtKB-UniRule"/>
</dbReference>
<dbReference type="GO" id="GO:0008312">
    <property type="term" value="F:7S RNA binding"/>
    <property type="evidence" value="ECO:0007669"/>
    <property type="project" value="InterPro"/>
</dbReference>
<dbReference type="Pfam" id="PF00448">
    <property type="entry name" value="SRP54"/>
    <property type="match status" value="1"/>
</dbReference>
<dbReference type="Gene3D" id="1.10.260.30">
    <property type="entry name" value="Signal recognition particle, SRP54 subunit, M-domain"/>
    <property type="match status" value="1"/>
</dbReference>
<dbReference type="OrthoDB" id="9804720at2"/>
<evidence type="ECO:0000256" key="1">
    <source>
        <dbReference type="ARBA" id="ARBA00005450"/>
    </source>
</evidence>
<organism evidence="13 14">
    <name type="scientific">Malaciobacter halophilus</name>
    <dbReference type="NCBI Taxonomy" id="197482"/>
    <lineage>
        <taxon>Bacteria</taxon>
        <taxon>Pseudomonadati</taxon>
        <taxon>Campylobacterota</taxon>
        <taxon>Epsilonproteobacteria</taxon>
        <taxon>Campylobacterales</taxon>
        <taxon>Arcobacteraceae</taxon>
        <taxon>Malaciobacter</taxon>
    </lineage>
</organism>
<evidence type="ECO:0000256" key="6">
    <source>
        <dbReference type="ARBA" id="ARBA00023134"/>
    </source>
</evidence>
<feature type="domain" description="SRP54-type proteins GTP-binding" evidence="12">
    <location>
        <begin position="262"/>
        <end position="275"/>
    </location>
</feature>
<dbReference type="Proteomes" id="UP000233248">
    <property type="component" value="Unassembled WGS sequence"/>
</dbReference>
<evidence type="ECO:0000256" key="2">
    <source>
        <dbReference type="ARBA" id="ARBA00022490"/>
    </source>
</evidence>
<dbReference type="GO" id="GO:0048500">
    <property type="term" value="C:signal recognition particle"/>
    <property type="evidence" value="ECO:0007669"/>
    <property type="project" value="UniProtKB-UniRule"/>
</dbReference>
<evidence type="ECO:0000313" key="14">
    <source>
        <dbReference type="Proteomes" id="UP000233248"/>
    </source>
</evidence>
<dbReference type="SMART" id="SM00962">
    <property type="entry name" value="SRP54"/>
    <property type="match status" value="1"/>
</dbReference>
<dbReference type="InterPro" id="IPR004125">
    <property type="entry name" value="Signal_recog_particle_SRP54_M"/>
</dbReference>
<dbReference type="PROSITE" id="PS00300">
    <property type="entry name" value="SRP54"/>
    <property type="match status" value="1"/>
</dbReference>
<dbReference type="EC" id="3.6.5.4" evidence="10"/>
<feature type="binding site" evidence="10">
    <location>
        <begin position="241"/>
        <end position="244"/>
    </location>
    <ligand>
        <name>GTP</name>
        <dbReference type="ChEBI" id="CHEBI:37565"/>
    </ligand>
</feature>
<dbReference type="GO" id="GO:0003924">
    <property type="term" value="F:GTPase activity"/>
    <property type="evidence" value="ECO:0007669"/>
    <property type="project" value="UniProtKB-UniRule"/>
</dbReference>
<dbReference type="Gene3D" id="1.20.120.140">
    <property type="entry name" value="Signal recognition particle SRP54, nucleotide-binding domain"/>
    <property type="match status" value="1"/>
</dbReference>
<dbReference type="Pfam" id="PF02978">
    <property type="entry name" value="SRP_SPB"/>
    <property type="match status" value="1"/>
</dbReference>
<comment type="similarity">
    <text evidence="1 10">Belongs to the GTP-binding SRP family. SRP54 subfamily.</text>
</comment>
<comment type="catalytic activity">
    <reaction evidence="9 10">
        <text>GTP + H2O = GDP + phosphate + H(+)</text>
        <dbReference type="Rhea" id="RHEA:19669"/>
        <dbReference type="ChEBI" id="CHEBI:15377"/>
        <dbReference type="ChEBI" id="CHEBI:15378"/>
        <dbReference type="ChEBI" id="CHEBI:37565"/>
        <dbReference type="ChEBI" id="CHEBI:43474"/>
        <dbReference type="ChEBI" id="CHEBI:58189"/>
        <dbReference type="EC" id="3.6.5.4"/>
    </reaction>
</comment>
<comment type="caution">
    <text evidence="13">The sequence shown here is derived from an EMBL/GenBank/DDBJ whole genome shotgun (WGS) entry which is preliminary data.</text>
</comment>
<accession>A0A2N1IZV4</accession>
<feature type="compositionally biased region" description="Low complexity" evidence="11">
    <location>
        <begin position="426"/>
        <end position="441"/>
    </location>
</feature>
<evidence type="ECO:0000256" key="4">
    <source>
        <dbReference type="ARBA" id="ARBA00022801"/>
    </source>
</evidence>
<dbReference type="InterPro" id="IPR042101">
    <property type="entry name" value="SRP54_N_sf"/>
</dbReference>
<dbReference type="InterPro" id="IPR013822">
    <property type="entry name" value="Signal_recog_particl_SRP54_hlx"/>
</dbReference>
<evidence type="ECO:0000256" key="7">
    <source>
        <dbReference type="ARBA" id="ARBA00023135"/>
    </source>
</evidence>
<sequence>MFDSITGSIRNSINKIRHKDDAAALKKAITELKKSLLKADVHHKTSKELITEVELETKRNGIGQDSFVNALKQELNKILSTEGNQGFVFSNTPPTTILMTGLQGSGKTTTTGKLASYLKTRKKKVLVAACDLQRLAAVEQLKQIAQQVEVDIYFDDNEKNPVVIAKNAQEKAKKELYDVLLIDTAGRLAIDEELMNQLADVKSAVNPDEIFYVADSLTGHDATKTAITFKEKIGIDGVVLSKYDGDTKGGVALSIAHQVGVPLRFIGTGEKMPDLEVFIPDRIVSRLLGLGDIEGLAEKTSAVIDEKKAKEVTKKIKKGEFNFNDFLEQLAMMSKLGSMKSIIGMIPGLSQMAGPIKDMDFENSDEIKRIKAMISSMTPKEREQPSLINPSRKRRIAKGSGLTDVQVNKILKQFKNASKMAKKLSSKGGMKGLSNMLSQMQGPGGQMPGGMPKIPR</sequence>
<feature type="binding site" evidence="10">
    <location>
        <begin position="101"/>
        <end position="108"/>
    </location>
    <ligand>
        <name>GTP</name>
        <dbReference type="ChEBI" id="CHEBI:37565"/>
    </ligand>
</feature>
<reference evidence="13 14" key="1">
    <citation type="submission" date="2017-09" db="EMBL/GenBank/DDBJ databases">
        <title>Genomics of the genus Arcobacter.</title>
        <authorList>
            <person name="Perez-Cataluna A."/>
            <person name="Figueras M.J."/>
            <person name="Salas-Masso N."/>
        </authorList>
    </citation>
    <scope>NUCLEOTIDE SEQUENCE [LARGE SCALE GENOMIC DNA]</scope>
    <source>
        <strain evidence="13 14">DSM 18005</strain>
    </source>
</reference>
<dbReference type="InterPro" id="IPR004780">
    <property type="entry name" value="SRP"/>
</dbReference>
<dbReference type="InterPro" id="IPR003593">
    <property type="entry name" value="AAA+_ATPase"/>
</dbReference>
<feature type="region of interest" description="Disordered" evidence="11">
    <location>
        <begin position="424"/>
        <end position="456"/>
    </location>
</feature>
<evidence type="ECO:0000256" key="10">
    <source>
        <dbReference type="HAMAP-Rule" id="MF_00306"/>
    </source>
</evidence>
<dbReference type="InterPro" id="IPR000897">
    <property type="entry name" value="SRP54_GTPase_dom"/>
</dbReference>
<dbReference type="InterPro" id="IPR036225">
    <property type="entry name" value="SRP/SRP_N"/>
</dbReference>
<keyword evidence="5 10" id="KW-0694">RNA-binding</keyword>
<dbReference type="SUPFAM" id="SSF52540">
    <property type="entry name" value="P-loop containing nucleoside triphosphate hydrolases"/>
    <property type="match status" value="1"/>
</dbReference>
<evidence type="ECO:0000313" key="13">
    <source>
        <dbReference type="EMBL" id="PKI79827.1"/>
    </source>
</evidence>
<gene>
    <name evidence="10" type="primary">ffh</name>
    <name evidence="13" type="ORF">CP960_12515</name>
</gene>
<evidence type="ECO:0000256" key="3">
    <source>
        <dbReference type="ARBA" id="ARBA00022741"/>
    </source>
</evidence>
<keyword evidence="3 10" id="KW-0547">Nucleotide-binding</keyword>
<dbReference type="SUPFAM" id="SSF47446">
    <property type="entry name" value="Signal peptide-binding domain"/>
    <property type="match status" value="1"/>
</dbReference>
<protein>
    <recommendedName>
        <fullName evidence="10">Signal recognition particle protein</fullName>
        <ecNumber evidence="10">3.6.5.4</ecNumber>
    </recommendedName>
    <alternativeName>
        <fullName evidence="10">Fifty-four homolog</fullName>
    </alternativeName>
</protein>
<dbReference type="InterPro" id="IPR036891">
    <property type="entry name" value="Signal_recog_part_SRP54_M_sf"/>
</dbReference>
<comment type="domain">
    <text evidence="10">Composed of three domains: the N-terminal N domain, which is responsible for interactions with the ribosome, the central G domain, which binds GTP, and the C-terminal M domain, which binds the RNA and the signal sequence of the RNC.</text>
</comment>
<dbReference type="NCBIfam" id="TIGR00959">
    <property type="entry name" value="ffh"/>
    <property type="match status" value="1"/>
</dbReference>
<dbReference type="HAMAP" id="MF_00306">
    <property type="entry name" value="SRP54"/>
    <property type="match status" value="1"/>
</dbReference>
<feature type="region of interest" description="Disordered" evidence="11">
    <location>
        <begin position="378"/>
        <end position="399"/>
    </location>
</feature>
<name>A0A2N1IZV4_9BACT</name>
<keyword evidence="2 10" id="KW-0963">Cytoplasm</keyword>
<dbReference type="InterPro" id="IPR022941">
    <property type="entry name" value="SRP54"/>
</dbReference>
<keyword evidence="7 10" id="KW-0733">Signal recognition particle</keyword>
<proteinExistence type="inferred from homology"/>
<dbReference type="InterPro" id="IPR027417">
    <property type="entry name" value="P-loop_NTPase"/>
</dbReference>
<keyword evidence="6 10" id="KW-0342">GTP-binding</keyword>
<dbReference type="PANTHER" id="PTHR11564:SF5">
    <property type="entry name" value="SIGNAL RECOGNITION PARTICLE SUBUNIT SRP54"/>
    <property type="match status" value="1"/>
</dbReference>
<comment type="subcellular location">
    <subcellularLocation>
        <location evidence="10">Cytoplasm</location>
    </subcellularLocation>
    <text evidence="10">The SRP-RNC complex is targeted to the cytoplasmic membrane.</text>
</comment>
<dbReference type="Gene3D" id="3.40.50.300">
    <property type="entry name" value="P-loop containing nucleotide triphosphate hydrolases"/>
    <property type="match status" value="1"/>
</dbReference>
<dbReference type="EMBL" id="NXIF01000054">
    <property type="protein sequence ID" value="PKI79827.1"/>
    <property type="molecule type" value="Genomic_DNA"/>
</dbReference>
<comment type="function">
    <text evidence="10">Involved in targeting and insertion of nascent membrane proteins into the cytoplasmic membrane. Binds to the hydrophobic signal sequence of the ribosome-nascent chain (RNC) as it emerges from the ribosomes. The SRP-RNC complex is then targeted to the cytoplasmic membrane where it interacts with the SRP receptor FtsY.</text>
</comment>
<dbReference type="SUPFAM" id="SSF47364">
    <property type="entry name" value="Domain of the SRP/SRP receptor G-proteins"/>
    <property type="match status" value="1"/>
</dbReference>
<dbReference type="RefSeq" id="WP_101185825.1">
    <property type="nucleotide sequence ID" value="NZ_CP031218.1"/>
</dbReference>
<dbReference type="SMART" id="SM00963">
    <property type="entry name" value="SRP54_N"/>
    <property type="match status" value="1"/>
</dbReference>
<evidence type="ECO:0000256" key="5">
    <source>
        <dbReference type="ARBA" id="ARBA00022884"/>
    </source>
</evidence>
<keyword evidence="14" id="KW-1185">Reference proteome</keyword>
<keyword evidence="4 10" id="KW-0378">Hydrolase</keyword>
<dbReference type="SMART" id="SM00382">
    <property type="entry name" value="AAA"/>
    <property type="match status" value="1"/>
</dbReference>
<evidence type="ECO:0000256" key="9">
    <source>
        <dbReference type="ARBA" id="ARBA00048027"/>
    </source>
</evidence>
<dbReference type="AlphaFoldDB" id="A0A2N1IZV4"/>
<comment type="subunit">
    <text evidence="10">Part of the signal recognition particle protein translocation system, which is composed of SRP and FtsY.</text>
</comment>
<evidence type="ECO:0000256" key="8">
    <source>
        <dbReference type="ARBA" id="ARBA00023274"/>
    </source>
</evidence>
<dbReference type="GO" id="GO:0006614">
    <property type="term" value="P:SRP-dependent cotranslational protein targeting to membrane"/>
    <property type="evidence" value="ECO:0007669"/>
    <property type="project" value="InterPro"/>
</dbReference>
<keyword evidence="8 10" id="KW-0687">Ribonucleoprotein</keyword>
<evidence type="ECO:0000256" key="11">
    <source>
        <dbReference type="SAM" id="MobiDB-lite"/>
    </source>
</evidence>
<dbReference type="Pfam" id="PF02881">
    <property type="entry name" value="SRP54_N"/>
    <property type="match status" value="1"/>
</dbReference>
<dbReference type="PANTHER" id="PTHR11564">
    <property type="entry name" value="SIGNAL RECOGNITION PARTICLE 54K PROTEIN SRP54"/>
    <property type="match status" value="1"/>
</dbReference>